<evidence type="ECO:0000313" key="3">
    <source>
        <dbReference type="Proteomes" id="UP000226037"/>
    </source>
</evidence>
<evidence type="ECO:0000313" key="2">
    <source>
        <dbReference type="EMBL" id="ASZ74679.1"/>
    </source>
</evidence>
<organism evidence="2 3">
    <name type="scientific">Mycobacterium phage Phabba</name>
    <dbReference type="NCBI Taxonomy" id="2027899"/>
    <lineage>
        <taxon>Viruses</taxon>
        <taxon>Duplodnaviria</taxon>
        <taxon>Heunggongvirae</taxon>
        <taxon>Uroviricota</taxon>
        <taxon>Caudoviricetes</taxon>
        <taxon>Ceeclamvirinae</taxon>
        <taxon>Myrnavirus</taxon>
        <taxon>Myrnavirus phabba</taxon>
        <taxon>Myranavirus phabba</taxon>
    </lineage>
</organism>
<evidence type="ECO:0000256" key="1">
    <source>
        <dbReference type="SAM" id="MobiDB-lite"/>
    </source>
</evidence>
<dbReference type="Proteomes" id="UP000226037">
    <property type="component" value="Segment"/>
</dbReference>
<keyword evidence="3" id="KW-1185">Reference proteome</keyword>
<name>A0A249XSG4_9CAUD</name>
<accession>A0A249XSG4</accession>
<protein>
    <submittedName>
        <fullName evidence="2">Uncharacterized protein</fullName>
    </submittedName>
</protein>
<gene>
    <name evidence="2" type="ORF">SEA_PHABBA_110</name>
</gene>
<reference evidence="3" key="1">
    <citation type="submission" date="2017-08" db="EMBL/GenBank/DDBJ databases">
        <authorList>
            <person name="de Groot N.N."/>
        </authorList>
    </citation>
    <scope>NUCLEOTIDE SEQUENCE [LARGE SCALE GENOMIC DNA]</scope>
</reference>
<proteinExistence type="predicted"/>
<sequence>MTMVIPKQYGDQPQYPTGNMVPREYWRKQPDGIEPNPQTISVEVAPGVLEKREVVPGWDNPVTFSSS</sequence>
<feature type="region of interest" description="Disordered" evidence="1">
    <location>
        <begin position="1"/>
        <end position="20"/>
    </location>
</feature>
<dbReference type="EMBL" id="MF668280">
    <property type="protein sequence ID" value="ASZ74679.1"/>
    <property type="molecule type" value="Genomic_DNA"/>
</dbReference>